<name>A0ABX1QLV5_9PROT</name>
<evidence type="ECO:0000313" key="3">
    <source>
        <dbReference type="Proteomes" id="UP000669605"/>
    </source>
</evidence>
<proteinExistence type="predicted"/>
<dbReference type="RefSeq" id="WP_169115655.1">
    <property type="nucleotide sequence ID" value="NZ_JAAAUB010000004.1"/>
</dbReference>
<dbReference type="PANTHER" id="PTHR39431:SF1">
    <property type="entry name" value="FRPA_C-RELATED PROTEIN"/>
    <property type="match status" value="1"/>
</dbReference>
<feature type="compositionally biased region" description="Low complexity" evidence="1">
    <location>
        <begin position="1"/>
        <end position="20"/>
    </location>
</feature>
<organism evidence="2 3">
    <name type="scientific">Tepidiphilus baoligensis</name>
    <dbReference type="NCBI Taxonomy" id="2698687"/>
    <lineage>
        <taxon>Bacteria</taxon>
        <taxon>Pseudomonadati</taxon>
        <taxon>Pseudomonadota</taxon>
        <taxon>Hydrogenophilia</taxon>
        <taxon>Hydrogenophilales</taxon>
        <taxon>Hydrogenophilaceae</taxon>
        <taxon>Tepidiphilus</taxon>
    </lineage>
</organism>
<evidence type="ECO:0000313" key="2">
    <source>
        <dbReference type="EMBL" id="NMH16391.1"/>
    </source>
</evidence>
<sequence>MKISSSQLTLQAQSSSLQRQEVAVRLSWRDRPGPQEGGTRTASPAPASPSATAQSTQLTPTDEEARTLTPGLQLLKRLLERVLGRSIDLVDLRQIETPEATAVPTQAPAPLPGKSSATAAAGGLGGTLTVHTLTVEQLSFSASGRVQTADGRSIEFSLGLALTRATASEVQAVFGAAVQDPLVLDFAGTWAELRDLGFRFDLRGDGSEVNLPLPTVGKGFLVFDRNGNGCVDDGRELFGPSTGDGFGELAALDADGNGWIDENDPAWSQLYVWHPYRRDVLIALPEADVGAIGLARAATPLTVTDEGGQALGALRSTGIYLRESGSVGTISHLDVKA</sequence>
<keyword evidence="3" id="KW-1185">Reference proteome</keyword>
<reference evidence="2 3" key="1">
    <citation type="journal article" date="2020" name="Curr. Microbiol.">
        <title>Tepidiphilus baoligensis sp. nov., a Novel Bacterium of the Family Hydrogenophilaceae Isolated from an Oil Reservoir.</title>
        <authorList>
            <person name="Zhang X."/>
            <person name="Wang G."/>
            <person name="Ma X."/>
            <person name="Yu J."/>
            <person name="You J."/>
            <person name="Xue Y."/>
            <person name="Ma Y."/>
        </authorList>
    </citation>
    <scope>NUCLEOTIDE SEQUENCE [LARGE SCALE GENOMIC DNA]</scope>
    <source>
        <strain evidence="2 3">B18-69</strain>
    </source>
</reference>
<feature type="compositionally biased region" description="Low complexity" evidence="1">
    <location>
        <begin position="41"/>
        <end position="57"/>
    </location>
</feature>
<evidence type="ECO:0008006" key="4">
    <source>
        <dbReference type="Google" id="ProtNLM"/>
    </source>
</evidence>
<dbReference type="Proteomes" id="UP000669605">
    <property type="component" value="Unassembled WGS sequence"/>
</dbReference>
<feature type="region of interest" description="Disordered" evidence="1">
    <location>
        <begin position="1"/>
        <end position="67"/>
    </location>
</feature>
<comment type="caution">
    <text evidence="2">The sequence shown here is derived from an EMBL/GenBank/DDBJ whole genome shotgun (WGS) entry which is preliminary data.</text>
</comment>
<dbReference type="PANTHER" id="PTHR39431">
    <property type="entry name" value="FRPA/C-RELATED PROTEIN"/>
    <property type="match status" value="1"/>
</dbReference>
<accession>A0ABX1QLV5</accession>
<gene>
    <name evidence="2" type="ORF">GV368_04580</name>
</gene>
<protein>
    <recommendedName>
        <fullName evidence="4">VCBS repeat-containing protein</fullName>
    </recommendedName>
</protein>
<evidence type="ECO:0000256" key="1">
    <source>
        <dbReference type="SAM" id="MobiDB-lite"/>
    </source>
</evidence>
<dbReference type="EMBL" id="JAAAUB010000004">
    <property type="protein sequence ID" value="NMH16391.1"/>
    <property type="molecule type" value="Genomic_DNA"/>
</dbReference>